<protein>
    <submittedName>
        <fullName evidence="1">Metalloregulator ArsR/SmtB family transcription factor</fullName>
    </submittedName>
</protein>
<keyword evidence="2" id="KW-1185">Reference proteome</keyword>
<gene>
    <name evidence="1" type="ORF">WJU22_16525</name>
</gene>
<accession>A0ABZ2YYY6</accession>
<name>A0ABZ2YYY6_9BACT</name>
<evidence type="ECO:0000313" key="2">
    <source>
        <dbReference type="Proteomes" id="UP001449657"/>
    </source>
</evidence>
<evidence type="ECO:0000313" key="1">
    <source>
        <dbReference type="EMBL" id="WZN44502.1"/>
    </source>
</evidence>
<dbReference type="InterPro" id="IPR036388">
    <property type="entry name" value="WH-like_DNA-bd_sf"/>
</dbReference>
<proteinExistence type="predicted"/>
<reference evidence="1 2" key="1">
    <citation type="submission" date="2024-03" db="EMBL/GenBank/DDBJ databases">
        <title>Chitinophaga caseinilytica sp. nov., a casein hydrolysing bacterium isolated from forest soil.</title>
        <authorList>
            <person name="Lee D.S."/>
            <person name="Han D.M."/>
            <person name="Baek J.H."/>
            <person name="Choi D.G."/>
            <person name="Jeon J.H."/>
            <person name="Jeon C.O."/>
        </authorList>
    </citation>
    <scope>NUCLEOTIDE SEQUENCE [LARGE SCALE GENOMIC DNA]</scope>
    <source>
        <strain evidence="1 2">KACC 19118</strain>
    </source>
</reference>
<sequence length="219" mass="24640">MDNYKAHHTSSADRLLLLLKTKGPLTTGAVSVELGITAEGARQQLQKLAEEGWVLFESISRGVGRPSLVWSISDKGNRRFPDTHAELTVQLIDTIRDVLGAEALNNVISAREYKVLLRYYDVLKEEEGLEAKVRKFAELRSRDGYLAEYRREGDGCFVMIENHCPICAAATACHDICKVELQTFQQIFREWGTIERLDHVLEGARHCAYRITPATHIAG</sequence>
<dbReference type="SUPFAM" id="SSF46785">
    <property type="entry name" value="Winged helix' DNA-binding domain"/>
    <property type="match status" value="1"/>
</dbReference>
<dbReference type="EMBL" id="CP150096">
    <property type="protein sequence ID" value="WZN44502.1"/>
    <property type="molecule type" value="Genomic_DNA"/>
</dbReference>
<organism evidence="1 2">
    <name type="scientific">Chitinophaga caseinilytica</name>
    <dbReference type="NCBI Taxonomy" id="2267521"/>
    <lineage>
        <taxon>Bacteria</taxon>
        <taxon>Pseudomonadati</taxon>
        <taxon>Bacteroidota</taxon>
        <taxon>Chitinophagia</taxon>
        <taxon>Chitinophagales</taxon>
        <taxon>Chitinophagaceae</taxon>
        <taxon>Chitinophaga</taxon>
    </lineage>
</organism>
<dbReference type="RefSeq" id="WP_341839282.1">
    <property type="nucleotide sequence ID" value="NZ_CP149792.1"/>
</dbReference>
<dbReference type="Gene3D" id="1.10.10.10">
    <property type="entry name" value="Winged helix-like DNA-binding domain superfamily/Winged helix DNA-binding domain"/>
    <property type="match status" value="1"/>
</dbReference>
<dbReference type="Proteomes" id="UP001449657">
    <property type="component" value="Chromosome"/>
</dbReference>
<dbReference type="InterPro" id="IPR036390">
    <property type="entry name" value="WH_DNA-bd_sf"/>
</dbReference>